<name>A0ABW1ANX5_9RHOO</name>
<evidence type="ECO:0000313" key="8">
    <source>
        <dbReference type="EMBL" id="MFC5769007.1"/>
    </source>
</evidence>
<comment type="subcellular location">
    <subcellularLocation>
        <location evidence="5">Secreted</location>
    </subcellularLocation>
    <subcellularLocation>
        <location evidence="5">Bacterial flagellum</location>
    </subcellularLocation>
</comment>
<dbReference type="PANTHER" id="PTHR30288:SF0">
    <property type="entry name" value="FLAGELLAR HOOK-ASSOCIATED PROTEIN 2"/>
    <property type="match status" value="1"/>
</dbReference>
<evidence type="ECO:0000259" key="6">
    <source>
        <dbReference type="Pfam" id="PF02465"/>
    </source>
</evidence>
<organism evidence="8 9">
    <name type="scientific">Thauera sinica</name>
    <dbReference type="NCBI Taxonomy" id="2665146"/>
    <lineage>
        <taxon>Bacteria</taxon>
        <taxon>Pseudomonadati</taxon>
        <taxon>Pseudomonadota</taxon>
        <taxon>Betaproteobacteria</taxon>
        <taxon>Rhodocyclales</taxon>
        <taxon>Zoogloeaceae</taxon>
        <taxon>Thauera</taxon>
    </lineage>
</organism>
<keyword evidence="9" id="KW-1185">Reference proteome</keyword>
<dbReference type="EMBL" id="JBHSOG010000023">
    <property type="protein sequence ID" value="MFC5769007.1"/>
    <property type="molecule type" value="Genomic_DNA"/>
</dbReference>
<feature type="domain" description="Flagellar hook-associated protein 2 C-terminal" evidence="7">
    <location>
        <begin position="223"/>
        <end position="445"/>
    </location>
</feature>
<dbReference type="PANTHER" id="PTHR30288">
    <property type="entry name" value="FLAGELLAR CAP/ASSEMBLY PROTEIN FLID"/>
    <property type="match status" value="1"/>
</dbReference>
<dbReference type="Proteomes" id="UP001595974">
    <property type="component" value="Unassembled WGS sequence"/>
</dbReference>
<keyword evidence="8" id="KW-0282">Flagellum</keyword>
<comment type="function">
    <text evidence="5">Required for morphogenesis and for the elongation of the flagellar filament by facilitating polymerization of the flagellin monomers at the tip of growing filament. Forms a capping structure, which prevents flagellin subunits (transported through the central channel of the flagellum) from leaking out without polymerization at the distal end.</text>
</comment>
<keyword evidence="3" id="KW-0175">Coiled coil</keyword>
<comment type="subunit">
    <text evidence="2 5">Homopentamer.</text>
</comment>
<reference evidence="9" key="1">
    <citation type="journal article" date="2019" name="Int. J. Syst. Evol. Microbiol.">
        <title>The Global Catalogue of Microorganisms (GCM) 10K type strain sequencing project: providing services to taxonomists for standard genome sequencing and annotation.</title>
        <authorList>
            <consortium name="The Broad Institute Genomics Platform"/>
            <consortium name="The Broad Institute Genome Sequencing Center for Infectious Disease"/>
            <person name="Wu L."/>
            <person name="Ma J."/>
        </authorList>
    </citation>
    <scope>NUCLEOTIDE SEQUENCE [LARGE SCALE GENOMIC DNA]</scope>
    <source>
        <strain evidence="9">SHR3</strain>
    </source>
</reference>
<evidence type="ECO:0000256" key="1">
    <source>
        <dbReference type="ARBA" id="ARBA00009764"/>
    </source>
</evidence>
<evidence type="ECO:0000256" key="2">
    <source>
        <dbReference type="ARBA" id="ARBA00011255"/>
    </source>
</evidence>
<keyword evidence="8" id="KW-0969">Cilium</keyword>
<evidence type="ECO:0000313" key="9">
    <source>
        <dbReference type="Proteomes" id="UP001595974"/>
    </source>
</evidence>
<sequence>MAISAAGVGSGLDVSGIISQLMAVERQPLTRIESQQSSYQSKLSAFGLLKSAMSKLQDAAATLAKPGTFSATAASAGDTKAFTVSSTSSAQTGSYNVEVSALARTQRVATSATAEPAVGEGSLTISLGRYAEDGSFTPAEDGEKTISLAAGATLADLRKAINAADAGVSAQIVNNGTVNQLVISSKETGAANAFRLSGDGALAGFGFDAGNPSGSSLTSVQQAQDARLTIDGLAITRSTNTVTDAIEGVTLKLAKLTDEETAVTVTRDDTVATKAIDDFVKAYNELNTLIRSQTSYNAETKKAGTLNGDSGVRSIQNQIRGVFSNPLSGLSGATTLSQIGITFKTDGSISVDSTKLTEALADPAKKVGELFRGNGTVEGFAKTLESRIKSMLDTDGLLSARTEGISRSIKALDDRKETMELRLARIEARYSAQFTALDAAMSSMSTTSAYLTRQLASLSA</sequence>
<comment type="similarity">
    <text evidence="1 5">Belongs to the FliD family.</text>
</comment>
<dbReference type="InterPro" id="IPR003481">
    <property type="entry name" value="FliD_N"/>
</dbReference>
<protein>
    <recommendedName>
        <fullName evidence="5">Flagellar hook-associated protein 2</fullName>
        <shortName evidence="5">HAP2</shortName>
    </recommendedName>
    <alternativeName>
        <fullName evidence="5">Flagellar cap protein</fullName>
    </alternativeName>
</protein>
<keyword evidence="4 5" id="KW-0975">Bacterial flagellum</keyword>
<dbReference type="InterPro" id="IPR040026">
    <property type="entry name" value="FliD"/>
</dbReference>
<accession>A0ABW1ANX5</accession>
<evidence type="ECO:0000256" key="4">
    <source>
        <dbReference type="ARBA" id="ARBA00023143"/>
    </source>
</evidence>
<keyword evidence="5" id="KW-0964">Secreted</keyword>
<dbReference type="RefSeq" id="WP_096446210.1">
    <property type="nucleotide sequence ID" value="NZ_JBHSOG010000023.1"/>
</dbReference>
<evidence type="ECO:0000256" key="3">
    <source>
        <dbReference type="ARBA" id="ARBA00023054"/>
    </source>
</evidence>
<comment type="caution">
    <text evidence="8">The sequence shown here is derived from an EMBL/GenBank/DDBJ whole genome shotgun (WGS) entry which is preliminary data.</text>
</comment>
<dbReference type="Pfam" id="PF07196">
    <property type="entry name" value="Flagellin_IN"/>
    <property type="match status" value="1"/>
</dbReference>
<proteinExistence type="inferred from homology"/>
<feature type="domain" description="Flagellar hook-associated protein 2 N-terminal" evidence="6">
    <location>
        <begin position="10"/>
        <end position="106"/>
    </location>
</feature>
<dbReference type="InterPro" id="IPR010809">
    <property type="entry name" value="FliD_C"/>
</dbReference>
<dbReference type="Pfam" id="PF07195">
    <property type="entry name" value="FliD_C"/>
    <property type="match status" value="1"/>
</dbReference>
<gene>
    <name evidence="8" type="primary">fliD</name>
    <name evidence="8" type="ORF">ACFPTN_06445</name>
</gene>
<evidence type="ECO:0000256" key="5">
    <source>
        <dbReference type="RuleBase" id="RU362066"/>
    </source>
</evidence>
<keyword evidence="8" id="KW-0966">Cell projection</keyword>
<evidence type="ECO:0000259" key="7">
    <source>
        <dbReference type="Pfam" id="PF07195"/>
    </source>
</evidence>
<dbReference type="InterPro" id="IPR010810">
    <property type="entry name" value="Flagellin_hook_IN_motif"/>
</dbReference>
<dbReference type="Pfam" id="PF02465">
    <property type="entry name" value="FliD_N"/>
    <property type="match status" value="1"/>
</dbReference>